<sequence length="362" mass="41032">MLILKRQYTTEESAVTIDHVIVVYMRGQINEMYVQKSAFDLVVAPYIADYIPDFKFGATYDEIALNWKKLYSDEPRIKPNELLVHRTYASALDQTDGHIKYAEWLKSTFDEIDALIKSVNLNEAAVTLCNQAFQNFLMLEKTVSPHHEPSLFNARDSADGGVLSPKLLDATVEGIPNPSTTEVSVVLDTATAVEEEDAHSTVYSIEDDDGDEDDNEDSGDVTMIVAGPERTGGTLTEQIANINRTTLNNIRRMRRTTTRIAPSRDVYVFIATTPYYKCKSIYAIGTAKDIVETLRRLNEYRIEGDKFYYSCVLHVGRHTRNCFDYITSVYQSQRVDDSSQLFRLSGDDSNDIIDMLSRFTNE</sequence>
<reference evidence="2 3" key="1">
    <citation type="journal article" date="2007" name="Virus Genes">
        <title>Genome sequence of Leucania seperata nucleopolyhedrovirus.</title>
        <authorList>
            <person name="Xiao H."/>
            <person name="Qi Y."/>
        </authorList>
    </citation>
    <scope>NUCLEOTIDE SEQUENCE [LARGE SCALE GENOMIC DNA]</scope>
    <source>
        <strain evidence="2 3">AH1</strain>
    </source>
</reference>
<reference evidence="2 3" key="2">
    <citation type="journal article" date="2007" name="Virus Res.">
        <title>P13 of Leucania separata multiple nuclear polyhedrosis virus affected the polyhedra and budded virions yields of AcMNPV.</title>
        <authorList>
            <person name="Du E.Q."/>
            <person name="Yan F."/>
            <person name="Jin W.X."/>
            <person name="Lu N."/>
            <person name="Xiao H.Z."/>
            <person name="Lu S.Y."/>
            <person name="Qi Y.P."/>
        </authorList>
    </citation>
    <scope>NUCLEOTIDE SEQUENCE [LARGE SCALE GENOMIC DNA]</scope>
    <source>
        <strain evidence="2 3">AH1</strain>
    </source>
</reference>
<evidence type="ECO:0000313" key="2">
    <source>
        <dbReference type="EMBL" id="AAR28891.1"/>
    </source>
</evidence>
<feature type="compositionally biased region" description="Acidic residues" evidence="1">
    <location>
        <begin position="205"/>
        <end position="219"/>
    </location>
</feature>
<evidence type="ECO:0000256" key="1">
    <source>
        <dbReference type="SAM" id="MobiDB-lite"/>
    </source>
</evidence>
<feature type="region of interest" description="Disordered" evidence="1">
    <location>
        <begin position="196"/>
        <end position="219"/>
    </location>
</feature>
<dbReference type="KEGG" id="vg:5176262"/>
<keyword evidence="3" id="KW-1185">Reference proteome</keyword>
<dbReference type="GeneID" id="5176262"/>
<proteinExistence type="predicted"/>
<dbReference type="Proteomes" id="UP000201737">
    <property type="component" value="Segment"/>
</dbReference>
<evidence type="ECO:0000313" key="3">
    <source>
        <dbReference type="Proteomes" id="UP000201737"/>
    </source>
</evidence>
<accession>Q0IKZ2</accession>
<dbReference type="RefSeq" id="YP_758424.1">
    <property type="nucleotide sequence ID" value="NC_008348.1"/>
</dbReference>
<dbReference type="EMBL" id="AY394490">
    <property type="protein sequence ID" value="AAR28891.1"/>
    <property type="molecule type" value="Genomic_DNA"/>
</dbReference>
<protein>
    <submittedName>
        <fullName evidence="2">Bro-g</fullName>
    </submittedName>
</protein>
<organism evidence="2 3">
    <name type="scientific">Leucania separata nucleopolyhedrovirus</name>
    <name type="common">LsNPV</name>
    <dbReference type="NCBI Taxonomy" id="1307956"/>
    <lineage>
        <taxon>Viruses</taxon>
        <taxon>Viruses incertae sedis</taxon>
        <taxon>Naldaviricetes</taxon>
        <taxon>Lefavirales</taxon>
        <taxon>Baculoviridae</taxon>
        <taxon>Alphabaculovirus</taxon>
        <taxon>Alphabaculovirus leseparatae</taxon>
    </lineage>
</organism>
<organismHost>
    <name type="scientific">Lepidoptera</name>
    <name type="common">moths &amp; butterflies</name>
    <dbReference type="NCBI Taxonomy" id="7088"/>
</organismHost>
<name>Q0IKZ2_NPVLS</name>